<dbReference type="PANTHER" id="PTHR47238:SF2">
    <property type="entry name" value="DUAL SPECIFICITY MITOGEN-ACTIVATED PROTEIN KINASE KINASE HEMIPTEROUS"/>
    <property type="match status" value="1"/>
</dbReference>
<dbReference type="GO" id="GO:0004713">
    <property type="term" value="F:protein tyrosine kinase activity"/>
    <property type="evidence" value="ECO:0007669"/>
    <property type="project" value="UniProtKB-KW"/>
</dbReference>
<dbReference type="AlphaFoldDB" id="E9FWB6"/>
<evidence type="ECO:0000256" key="26">
    <source>
        <dbReference type="ARBA" id="ARBA00081151"/>
    </source>
</evidence>
<evidence type="ECO:0000256" key="21">
    <source>
        <dbReference type="ARBA" id="ARBA00049014"/>
    </source>
</evidence>
<comment type="catalytic activity">
    <reaction evidence="23">
        <text>L-tyrosyl-[protein] + ATP = O-phospho-L-tyrosyl-[protein] + ADP + H(+)</text>
        <dbReference type="Rhea" id="RHEA:10596"/>
        <dbReference type="Rhea" id="RHEA-COMP:10136"/>
        <dbReference type="Rhea" id="RHEA-COMP:20101"/>
        <dbReference type="ChEBI" id="CHEBI:15378"/>
        <dbReference type="ChEBI" id="CHEBI:30616"/>
        <dbReference type="ChEBI" id="CHEBI:46858"/>
        <dbReference type="ChEBI" id="CHEBI:61978"/>
        <dbReference type="ChEBI" id="CHEBI:456216"/>
        <dbReference type="EC" id="2.7.12.2"/>
    </reaction>
</comment>
<evidence type="ECO:0000256" key="18">
    <source>
        <dbReference type="ARBA" id="ARBA00023242"/>
    </source>
</evidence>
<dbReference type="CDD" id="cd06618">
    <property type="entry name" value="PKc_MKK7"/>
    <property type="match status" value="1"/>
</dbReference>
<evidence type="ECO:0000256" key="17">
    <source>
        <dbReference type="ARBA" id="ARBA00023137"/>
    </source>
</evidence>
<dbReference type="GO" id="GO:0006915">
    <property type="term" value="P:apoptotic process"/>
    <property type="evidence" value="ECO:0007669"/>
    <property type="project" value="UniProtKB-KW"/>
</dbReference>
<keyword evidence="14" id="KW-0007">Acetylation</keyword>
<evidence type="ECO:0000256" key="4">
    <source>
        <dbReference type="ARBA" id="ARBA00022490"/>
    </source>
</evidence>
<dbReference type="KEGG" id="dpx:DAPPUDRAFT_32176"/>
<dbReference type="FunFam" id="1.10.510.10:FF:000214">
    <property type="entry name" value="Dual specificity mitogen-activated protein kinase kinase 7"/>
    <property type="match status" value="1"/>
</dbReference>
<evidence type="ECO:0000256" key="12">
    <source>
        <dbReference type="ARBA" id="ARBA00022840"/>
    </source>
</evidence>
<dbReference type="EMBL" id="GL732526">
    <property type="protein sequence ID" value="EFX87863.1"/>
    <property type="molecule type" value="Genomic_DNA"/>
</dbReference>
<accession>E9FWB6</accession>
<protein>
    <recommendedName>
        <fullName evidence="24">Dual specificity mitogen-activated protein kinase kinase 7</fullName>
        <ecNumber evidence="20">2.7.12.2</ecNumber>
    </recommendedName>
    <alternativeName>
        <fullName evidence="26">JNK-activating kinase 2</fullName>
    </alternativeName>
    <alternativeName>
        <fullName evidence="25">MAPK/ERK kinase 7</fullName>
    </alternativeName>
    <alternativeName>
        <fullName evidence="27">c-Jun N-terminal kinase kinase 2</fullName>
    </alternativeName>
</protein>
<dbReference type="PhylomeDB" id="E9FWB6"/>
<name>E9FWB6_DAPPU</name>
<dbReference type="Gene3D" id="1.10.510.10">
    <property type="entry name" value="Transferase(Phosphotransferase) domain 1"/>
    <property type="match status" value="1"/>
</dbReference>
<evidence type="ECO:0000256" key="10">
    <source>
        <dbReference type="ARBA" id="ARBA00022741"/>
    </source>
</evidence>
<keyword evidence="4" id="KW-0963">Cytoplasm</keyword>
<keyword evidence="16" id="KW-0175">Coiled coil</keyword>
<evidence type="ECO:0000256" key="22">
    <source>
        <dbReference type="ARBA" id="ARBA00049299"/>
    </source>
</evidence>
<evidence type="ECO:0000313" key="30">
    <source>
        <dbReference type="Proteomes" id="UP000000305"/>
    </source>
</evidence>
<dbReference type="GO" id="GO:0043068">
    <property type="term" value="P:positive regulation of programmed cell death"/>
    <property type="evidence" value="ECO:0007669"/>
    <property type="project" value="UniProtKB-ARBA"/>
</dbReference>
<dbReference type="PROSITE" id="PS50011">
    <property type="entry name" value="PROTEIN_KINASE_DOM"/>
    <property type="match status" value="1"/>
</dbReference>
<evidence type="ECO:0000256" key="27">
    <source>
        <dbReference type="ARBA" id="ARBA00083185"/>
    </source>
</evidence>
<evidence type="ECO:0000256" key="13">
    <source>
        <dbReference type="ARBA" id="ARBA00022842"/>
    </source>
</evidence>
<keyword evidence="5" id="KW-0723">Serine/threonine-protein kinase</keyword>
<dbReference type="OrthoDB" id="10252354at2759"/>
<comment type="catalytic activity">
    <reaction evidence="21">
        <text>L-seryl-[protein] + ATP = O-phospho-L-seryl-[protein] + ADP + H(+)</text>
        <dbReference type="Rhea" id="RHEA:17989"/>
        <dbReference type="Rhea" id="RHEA-COMP:9863"/>
        <dbReference type="Rhea" id="RHEA-COMP:11604"/>
        <dbReference type="ChEBI" id="CHEBI:15378"/>
        <dbReference type="ChEBI" id="CHEBI:29999"/>
        <dbReference type="ChEBI" id="CHEBI:30616"/>
        <dbReference type="ChEBI" id="CHEBI:83421"/>
        <dbReference type="ChEBI" id="CHEBI:456216"/>
        <dbReference type="EC" id="2.7.12.2"/>
    </reaction>
</comment>
<dbReference type="GO" id="GO:0005634">
    <property type="term" value="C:nucleus"/>
    <property type="evidence" value="ECO:0007669"/>
    <property type="project" value="UniProtKB-SubCell"/>
</dbReference>
<evidence type="ECO:0000256" key="24">
    <source>
        <dbReference type="ARBA" id="ARBA00073834"/>
    </source>
</evidence>
<dbReference type="InterPro" id="IPR052468">
    <property type="entry name" value="Dual_spec_MAPK_kinase"/>
</dbReference>
<evidence type="ECO:0000256" key="6">
    <source>
        <dbReference type="ARBA" id="ARBA00022553"/>
    </source>
</evidence>
<dbReference type="InterPro" id="IPR011009">
    <property type="entry name" value="Kinase-like_dom_sf"/>
</dbReference>
<organism evidence="29 30">
    <name type="scientific">Daphnia pulex</name>
    <name type="common">Water flea</name>
    <dbReference type="NCBI Taxonomy" id="6669"/>
    <lineage>
        <taxon>Eukaryota</taxon>
        <taxon>Metazoa</taxon>
        <taxon>Ecdysozoa</taxon>
        <taxon>Arthropoda</taxon>
        <taxon>Crustacea</taxon>
        <taxon>Branchiopoda</taxon>
        <taxon>Diplostraca</taxon>
        <taxon>Cladocera</taxon>
        <taxon>Anomopoda</taxon>
        <taxon>Daphniidae</taxon>
        <taxon>Daphnia</taxon>
    </lineage>
</organism>
<evidence type="ECO:0000256" key="7">
    <source>
        <dbReference type="ARBA" id="ARBA00022679"/>
    </source>
</evidence>
<dbReference type="InterPro" id="IPR000719">
    <property type="entry name" value="Prot_kinase_dom"/>
</dbReference>
<dbReference type="PANTHER" id="PTHR47238">
    <property type="entry name" value="MITOGEN-ACTIVATED PROTEIN KINASE KINASE 5"/>
    <property type="match status" value="1"/>
</dbReference>
<evidence type="ECO:0000256" key="5">
    <source>
        <dbReference type="ARBA" id="ARBA00022527"/>
    </source>
</evidence>
<dbReference type="GO" id="GO:0004674">
    <property type="term" value="F:protein serine/threonine kinase activity"/>
    <property type="evidence" value="ECO:0007669"/>
    <property type="project" value="UniProtKB-KW"/>
</dbReference>
<dbReference type="GO" id="GO:0010508">
    <property type="term" value="P:positive regulation of autophagy"/>
    <property type="evidence" value="ECO:0007669"/>
    <property type="project" value="UniProtKB-ARBA"/>
</dbReference>
<dbReference type="PROSITE" id="PS00108">
    <property type="entry name" value="PROTEIN_KINASE_ST"/>
    <property type="match status" value="1"/>
</dbReference>
<dbReference type="OMA" id="CFVMELM"/>
<evidence type="ECO:0000256" key="11">
    <source>
        <dbReference type="ARBA" id="ARBA00022777"/>
    </source>
</evidence>
<comment type="subcellular location">
    <subcellularLocation>
        <location evidence="3">Cytoplasm</location>
    </subcellularLocation>
    <subcellularLocation>
        <location evidence="2">Nucleus</location>
    </subcellularLocation>
</comment>
<evidence type="ECO:0000259" key="28">
    <source>
        <dbReference type="PROSITE" id="PS50011"/>
    </source>
</evidence>
<reference evidence="29 30" key="1">
    <citation type="journal article" date="2011" name="Science">
        <title>The ecoresponsive genome of Daphnia pulex.</title>
        <authorList>
            <person name="Colbourne J.K."/>
            <person name="Pfrender M.E."/>
            <person name="Gilbert D."/>
            <person name="Thomas W.K."/>
            <person name="Tucker A."/>
            <person name="Oakley T.H."/>
            <person name="Tokishita S."/>
            <person name="Aerts A."/>
            <person name="Arnold G.J."/>
            <person name="Basu M.K."/>
            <person name="Bauer D.J."/>
            <person name="Caceres C.E."/>
            <person name="Carmel L."/>
            <person name="Casola C."/>
            <person name="Choi J.H."/>
            <person name="Detter J.C."/>
            <person name="Dong Q."/>
            <person name="Dusheyko S."/>
            <person name="Eads B.D."/>
            <person name="Frohlich T."/>
            <person name="Geiler-Samerotte K.A."/>
            <person name="Gerlach D."/>
            <person name="Hatcher P."/>
            <person name="Jogdeo S."/>
            <person name="Krijgsveld J."/>
            <person name="Kriventseva E.V."/>
            <person name="Kultz D."/>
            <person name="Laforsch C."/>
            <person name="Lindquist E."/>
            <person name="Lopez J."/>
            <person name="Manak J.R."/>
            <person name="Muller J."/>
            <person name="Pangilinan J."/>
            <person name="Patwardhan R.P."/>
            <person name="Pitluck S."/>
            <person name="Pritham E.J."/>
            <person name="Rechtsteiner A."/>
            <person name="Rho M."/>
            <person name="Rogozin I.B."/>
            <person name="Sakarya O."/>
            <person name="Salamov A."/>
            <person name="Schaack S."/>
            <person name="Shapiro H."/>
            <person name="Shiga Y."/>
            <person name="Skalitzky C."/>
            <person name="Smith Z."/>
            <person name="Souvorov A."/>
            <person name="Sung W."/>
            <person name="Tang Z."/>
            <person name="Tsuchiya D."/>
            <person name="Tu H."/>
            <person name="Vos H."/>
            <person name="Wang M."/>
            <person name="Wolf Y.I."/>
            <person name="Yamagata H."/>
            <person name="Yamada T."/>
            <person name="Ye Y."/>
            <person name="Shaw J.R."/>
            <person name="Andrews J."/>
            <person name="Crease T.J."/>
            <person name="Tang H."/>
            <person name="Lucas S.M."/>
            <person name="Robertson H.M."/>
            <person name="Bork P."/>
            <person name="Koonin E.V."/>
            <person name="Zdobnov E.M."/>
            <person name="Grigoriev I.V."/>
            <person name="Lynch M."/>
            <person name="Boore J.L."/>
        </authorList>
    </citation>
    <scope>NUCLEOTIDE SEQUENCE [LARGE SCALE GENOMIC DNA]</scope>
</reference>
<dbReference type="InParanoid" id="E9FWB6"/>
<dbReference type="SMART" id="SM00220">
    <property type="entry name" value="S_TKc"/>
    <property type="match status" value="1"/>
</dbReference>
<evidence type="ECO:0000256" key="25">
    <source>
        <dbReference type="ARBA" id="ARBA00077430"/>
    </source>
</evidence>
<feature type="non-terminal residue" evidence="29">
    <location>
        <position position="313"/>
    </location>
</feature>
<evidence type="ECO:0000256" key="15">
    <source>
        <dbReference type="ARBA" id="ARBA00023016"/>
    </source>
</evidence>
<comment type="cofactor">
    <cofactor evidence="1">
        <name>Mg(2+)</name>
        <dbReference type="ChEBI" id="CHEBI:18420"/>
    </cofactor>
</comment>
<evidence type="ECO:0000256" key="3">
    <source>
        <dbReference type="ARBA" id="ARBA00004496"/>
    </source>
</evidence>
<keyword evidence="13" id="KW-0460">Magnesium</keyword>
<evidence type="ECO:0000256" key="19">
    <source>
        <dbReference type="ARBA" id="ARBA00038035"/>
    </source>
</evidence>
<dbReference type="Proteomes" id="UP000000305">
    <property type="component" value="Unassembled WGS sequence"/>
</dbReference>
<feature type="non-terminal residue" evidence="29">
    <location>
        <position position="1"/>
    </location>
</feature>
<dbReference type="GO" id="GO:0005737">
    <property type="term" value="C:cytoplasm"/>
    <property type="evidence" value="ECO:0007669"/>
    <property type="project" value="UniProtKB-SubCell"/>
</dbReference>
<dbReference type="Gene3D" id="3.30.200.20">
    <property type="entry name" value="Phosphorylase Kinase, domain 1"/>
    <property type="match status" value="1"/>
</dbReference>
<evidence type="ECO:0000256" key="8">
    <source>
        <dbReference type="ARBA" id="ARBA00022703"/>
    </source>
</evidence>
<keyword evidence="6" id="KW-0597">Phosphoprotein</keyword>
<keyword evidence="7" id="KW-0808">Transferase</keyword>
<dbReference type="GO" id="GO:0005524">
    <property type="term" value="F:ATP binding"/>
    <property type="evidence" value="ECO:0007669"/>
    <property type="project" value="UniProtKB-KW"/>
</dbReference>
<dbReference type="EC" id="2.7.12.2" evidence="20"/>
<sequence>EIEARLQEIIKLTGIITVDGKRYFSSIHDLEHLGELGFGSCGHVVKMRHPPSNAIIAVKQMRRSGNREENKRITMDLEVVLKSHDCPYIVQCLGCFVTESDVWICMELMATCFDKLLKRLRQPIIEPIIGKIAVATVKALHYLKETHGVIHRDVKPSNILLDERGNVKLCDFGISGWLEDSKAKTRSAGCAAYMAPERIEPPDPSHPDYDIRADVWSLGITLVEMATGNSPYRDCQTDFEVLARVVRDDPPLLSQSQGFSPELCSFVRDCLTKNYKHRPKYKKLLEHPFIKKYEALPIDVSVWYQSVIRQIES</sequence>
<comment type="similarity">
    <text evidence="19">Belongs to the protein kinase superfamily. STE Ser/Thr protein kinase family. MAP kinase kinase subfamily.</text>
</comment>
<dbReference type="FunFam" id="3.30.200.20:FF:000040">
    <property type="entry name" value="Dual specificity mitogen-activated protein kinase kinase"/>
    <property type="match status" value="1"/>
</dbReference>
<dbReference type="SUPFAM" id="SSF56112">
    <property type="entry name" value="Protein kinase-like (PK-like)"/>
    <property type="match status" value="1"/>
</dbReference>
<evidence type="ECO:0000256" key="23">
    <source>
        <dbReference type="ARBA" id="ARBA00051693"/>
    </source>
</evidence>
<dbReference type="GO" id="GO:1902533">
    <property type="term" value="P:positive regulation of intracellular signal transduction"/>
    <property type="evidence" value="ECO:0007669"/>
    <property type="project" value="UniProtKB-ARBA"/>
</dbReference>
<evidence type="ECO:0000256" key="16">
    <source>
        <dbReference type="ARBA" id="ARBA00023054"/>
    </source>
</evidence>
<evidence type="ECO:0000256" key="9">
    <source>
        <dbReference type="ARBA" id="ARBA00022723"/>
    </source>
</evidence>
<evidence type="ECO:0000313" key="29">
    <source>
        <dbReference type="EMBL" id="EFX87863.1"/>
    </source>
</evidence>
<keyword evidence="9" id="KW-0479">Metal-binding</keyword>
<evidence type="ECO:0000256" key="20">
    <source>
        <dbReference type="ARBA" id="ARBA00038999"/>
    </source>
</evidence>
<evidence type="ECO:0000256" key="2">
    <source>
        <dbReference type="ARBA" id="ARBA00004123"/>
    </source>
</evidence>
<keyword evidence="15" id="KW-0346">Stress response</keyword>
<keyword evidence="12" id="KW-0067">ATP-binding</keyword>
<keyword evidence="11" id="KW-0418">Kinase</keyword>
<dbReference type="GO" id="GO:0000287">
    <property type="term" value="F:magnesium ion binding"/>
    <property type="evidence" value="ECO:0007669"/>
    <property type="project" value="UniProtKB-ARBA"/>
</dbReference>
<dbReference type="eggNOG" id="KOG0983">
    <property type="taxonomic scope" value="Eukaryota"/>
</dbReference>
<evidence type="ECO:0000256" key="14">
    <source>
        <dbReference type="ARBA" id="ARBA00022990"/>
    </source>
</evidence>
<keyword evidence="10" id="KW-0547">Nucleotide-binding</keyword>
<keyword evidence="17" id="KW-0829">Tyrosine-protein kinase</keyword>
<keyword evidence="8" id="KW-0053">Apoptosis</keyword>
<feature type="domain" description="Protein kinase" evidence="28">
    <location>
        <begin position="30"/>
        <end position="290"/>
    </location>
</feature>
<dbReference type="Pfam" id="PF00069">
    <property type="entry name" value="Pkinase"/>
    <property type="match status" value="1"/>
</dbReference>
<comment type="catalytic activity">
    <reaction evidence="22">
        <text>L-threonyl-[protein] + ATP = O-phospho-L-threonyl-[protein] + ADP + H(+)</text>
        <dbReference type="Rhea" id="RHEA:46608"/>
        <dbReference type="Rhea" id="RHEA-COMP:11060"/>
        <dbReference type="Rhea" id="RHEA-COMP:11605"/>
        <dbReference type="ChEBI" id="CHEBI:15378"/>
        <dbReference type="ChEBI" id="CHEBI:30013"/>
        <dbReference type="ChEBI" id="CHEBI:30616"/>
        <dbReference type="ChEBI" id="CHEBI:61977"/>
        <dbReference type="ChEBI" id="CHEBI:456216"/>
        <dbReference type="EC" id="2.7.12.2"/>
    </reaction>
</comment>
<evidence type="ECO:0000256" key="1">
    <source>
        <dbReference type="ARBA" id="ARBA00001946"/>
    </source>
</evidence>
<gene>
    <name evidence="29" type="ORF">DAPPUDRAFT_32176</name>
</gene>
<keyword evidence="30" id="KW-1185">Reference proteome</keyword>
<dbReference type="GO" id="GO:0008545">
    <property type="term" value="F:JUN kinase kinase activity"/>
    <property type="evidence" value="ECO:0000318"/>
    <property type="project" value="GO_Central"/>
</dbReference>
<dbReference type="HOGENOM" id="CLU_000288_63_23_1"/>
<dbReference type="GO" id="GO:0051403">
    <property type="term" value="P:stress-activated MAPK cascade"/>
    <property type="evidence" value="ECO:0000318"/>
    <property type="project" value="GO_Central"/>
</dbReference>
<dbReference type="GO" id="GO:0043408">
    <property type="term" value="P:regulation of MAPK cascade"/>
    <property type="evidence" value="ECO:0007669"/>
    <property type="project" value="UniProtKB-ARBA"/>
</dbReference>
<keyword evidence="18" id="KW-0539">Nucleus</keyword>
<proteinExistence type="inferred from homology"/>
<dbReference type="STRING" id="6669.E9FWB6"/>
<dbReference type="InterPro" id="IPR008271">
    <property type="entry name" value="Ser/Thr_kinase_AS"/>
</dbReference>